<reference evidence="1 2" key="1">
    <citation type="submission" date="2014-05" db="EMBL/GenBank/DDBJ databases">
        <title>Draft Genome Sequence of Kitasatospora cheerisanensis KCTC 2395.</title>
        <authorList>
            <person name="Nam D.H."/>
        </authorList>
    </citation>
    <scope>NUCLEOTIDE SEQUENCE [LARGE SCALE GENOMIC DNA]</scope>
    <source>
        <strain evidence="1 2">KCTC 2395</strain>
    </source>
</reference>
<dbReference type="HOGENOM" id="CLU_1584306_0_0_11"/>
<accession>A0A066YZQ4</accession>
<evidence type="ECO:0000313" key="2">
    <source>
        <dbReference type="Proteomes" id="UP000027178"/>
    </source>
</evidence>
<proteinExistence type="predicted"/>
<evidence type="ECO:0000313" key="1">
    <source>
        <dbReference type="EMBL" id="KDN86672.1"/>
    </source>
</evidence>
<keyword evidence="2" id="KW-1185">Reference proteome</keyword>
<organism evidence="1 2">
    <name type="scientific">Kitasatospora cheerisanensis KCTC 2395</name>
    <dbReference type="NCBI Taxonomy" id="1348663"/>
    <lineage>
        <taxon>Bacteria</taxon>
        <taxon>Bacillati</taxon>
        <taxon>Actinomycetota</taxon>
        <taxon>Actinomycetes</taxon>
        <taxon>Kitasatosporales</taxon>
        <taxon>Streptomycetaceae</taxon>
        <taxon>Kitasatospora</taxon>
    </lineage>
</organism>
<dbReference type="AlphaFoldDB" id="A0A066YZQ4"/>
<protein>
    <submittedName>
        <fullName evidence="1">Uncharacterized protein</fullName>
    </submittedName>
</protein>
<name>A0A066YZQ4_9ACTN</name>
<comment type="caution">
    <text evidence="1">The sequence shown here is derived from an EMBL/GenBank/DDBJ whole genome shotgun (WGS) entry which is preliminary data.</text>
</comment>
<gene>
    <name evidence="1" type="ORF">KCH_15500</name>
</gene>
<dbReference type="EMBL" id="JNBY01000060">
    <property type="protein sequence ID" value="KDN86672.1"/>
    <property type="molecule type" value="Genomic_DNA"/>
</dbReference>
<sequence length="168" mass="17217">MALHGLSLAATATAAQAVPGLPLPARFGLLLVVGAAGMLLGDLTVGRLLEAQAGALGVRAAAAAGGAVPAAGAEPAAGGGRCRRWALPGPGSRRRCRCRSSCRRRRRTRSAARCRGWSRRGGSAGGARVRRSRVRRRTRWVIALPTAVTAASRRAVRREAGAVRAGGA</sequence>
<dbReference type="Proteomes" id="UP000027178">
    <property type="component" value="Unassembled WGS sequence"/>
</dbReference>